<evidence type="ECO:0000256" key="1">
    <source>
        <dbReference type="ARBA" id="ARBA00003892"/>
    </source>
</evidence>
<dbReference type="SUPFAM" id="SSF52540">
    <property type="entry name" value="P-loop containing nucleoside triphosphate hydrolases"/>
    <property type="match status" value="1"/>
</dbReference>
<comment type="similarity">
    <text evidence="7">Belongs to the TRAFAC class YlqF/YawG GTPase family. NOG2 subfamily.</text>
</comment>
<comment type="function">
    <text evidence="1 7">GTPase that associates with pre-60S ribosomal subunits in the nucleolus and is required for their nuclear export and maturation.</text>
</comment>
<evidence type="ECO:0000313" key="10">
    <source>
        <dbReference type="EMBL" id="PWN36731.1"/>
    </source>
</evidence>
<dbReference type="FunFam" id="3.40.50.300:FF:000559">
    <property type="entry name" value="Nuclear/nucleolar GTPase 2"/>
    <property type="match status" value="1"/>
</dbReference>
<dbReference type="InterPro" id="IPR012971">
    <property type="entry name" value="NOG2_N_dom"/>
</dbReference>
<dbReference type="PROSITE" id="PS51721">
    <property type="entry name" value="G_CP"/>
    <property type="match status" value="1"/>
</dbReference>
<dbReference type="Gene3D" id="3.40.50.300">
    <property type="entry name" value="P-loop containing nucleotide triphosphate hydrolases"/>
    <property type="match status" value="1"/>
</dbReference>
<feature type="region of interest" description="Disordered" evidence="8">
    <location>
        <begin position="580"/>
        <end position="730"/>
    </location>
</feature>
<dbReference type="FunFam" id="1.10.1580.10:FF:000001">
    <property type="entry name" value="Nucleolar GTP-binding protein 2"/>
    <property type="match status" value="1"/>
</dbReference>
<gene>
    <name evidence="10" type="ORF">FA14DRAFT_6037</name>
</gene>
<dbReference type="GO" id="GO:0005525">
    <property type="term" value="F:GTP binding"/>
    <property type="evidence" value="ECO:0007669"/>
    <property type="project" value="UniProtKB-KW"/>
</dbReference>
<feature type="region of interest" description="Disordered" evidence="8">
    <location>
        <begin position="1"/>
        <end position="34"/>
    </location>
</feature>
<dbReference type="InterPro" id="IPR006073">
    <property type="entry name" value="GTP-bd"/>
</dbReference>
<keyword evidence="6 7" id="KW-0539">Nucleus</keyword>
<feature type="domain" description="CP-type G" evidence="9">
    <location>
        <begin position="248"/>
        <end position="409"/>
    </location>
</feature>
<feature type="region of interest" description="Disordered" evidence="8">
    <location>
        <begin position="517"/>
        <end position="548"/>
    </location>
</feature>
<dbReference type="InterPro" id="IPR023179">
    <property type="entry name" value="GTP-bd_ortho_bundle_sf"/>
</dbReference>
<evidence type="ECO:0000256" key="5">
    <source>
        <dbReference type="ARBA" id="ARBA00023134"/>
    </source>
</evidence>
<feature type="compositionally biased region" description="Gly residues" evidence="8">
    <location>
        <begin position="17"/>
        <end position="27"/>
    </location>
</feature>
<evidence type="ECO:0000256" key="2">
    <source>
        <dbReference type="ARBA" id="ARBA00004604"/>
    </source>
</evidence>
<dbReference type="InParanoid" id="A0A316VKY6"/>
<keyword evidence="11" id="KW-1185">Reference proteome</keyword>
<organism evidence="10 11">
    <name type="scientific">Meira miltonrushii</name>
    <dbReference type="NCBI Taxonomy" id="1280837"/>
    <lineage>
        <taxon>Eukaryota</taxon>
        <taxon>Fungi</taxon>
        <taxon>Dikarya</taxon>
        <taxon>Basidiomycota</taxon>
        <taxon>Ustilaginomycotina</taxon>
        <taxon>Exobasidiomycetes</taxon>
        <taxon>Exobasidiales</taxon>
        <taxon>Brachybasidiaceae</taxon>
        <taxon>Meira</taxon>
    </lineage>
</organism>
<dbReference type="Pfam" id="PF01926">
    <property type="entry name" value="MMR_HSR1"/>
    <property type="match status" value="1"/>
</dbReference>
<dbReference type="InterPro" id="IPR027417">
    <property type="entry name" value="P-loop_NTPase"/>
</dbReference>
<dbReference type="PANTHER" id="PTHR11089:SF9">
    <property type="entry name" value="NUCLEOLAR GTP-BINDING PROTEIN 2"/>
    <property type="match status" value="1"/>
</dbReference>
<evidence type="ECO:0000259" key="9">
    <source>
        <dbReference type="PROSITE" id="PS51721"/>
    </source>
</evidence>
<feature type="compositionally biased region" description="Acidic residues" evidence="8">
    <location>
        <begin position="629"/>
        <end position="661"/>
    </location>
</feature>
<feature type="compositionally biased region" description="Basic and acidic residues" evidence="8">
    <location>
        <begin position="702"/>
        <end position="714"/>
    </location>
</feature>
<protein>
    <recommendedName>
        <fullName evidence="3 7">Nucleolar GTP-binding protein 2</fullName>
    </recommendedName>
</protein>
<dbReference type="InterPro" id="IPR024929">
    <property type="entry name" value="GNL2_CP_dom"/>
</dbReference>
<dbReference type="STRING" id="1280837.A0A316VKY6"/>
<dbReference type="CDD" id="cd01858">
    <property type="entry name" value="NGP_1"/>
    <property type="match status" value="1"/>
</dbReference>
<dbReference type="RefSeq" id="XP_025357033.1">
    <property type="nucleotide sequence ID" value="XM_025502554.1"/>
</dbReference>
<evidence type="ECO:0000256" key="8">
    <source>
        <dbReference type="SAM" id="MobiDB-lite"/>
    </source>
</evidence>
<dbReference type="Pfam" id="PF08153">
    <property type="entry name" value="NGP1NT"/>
    <property type="match status" value="1"/>
</dbReference>
<feature type="compositionally biased region" description="Basic residues" evidence="8">
    <location>
        <begin position="721"/>
        <end position="730"/>
    </location>
</feature>
<dbReference type="GO" id="GO:0005730">
    <property type="term" value="C:nucleolus"/>
    <property type="evidence" value="ECO:0007669"/>
    <property type="project" value="UniProtKB-SubCell"/>
</dbReference>
<comment type="subcellular location">
    <subcellularLocation>
        <location evidence="2 7">Nucleus</location>
        <location evidence="2 7">Nucleolus</location>
    </subcellularLocation>
</comment>
<feature type="compositionally biased region" description="Basic and acidic residues" evidence="8">
    <location>
        <begin position="667"/>
        <end position="688"/>
    </location>
</feature>
<sequence>MAVKVKGGKDKKSSSSSGGGGGGGNGGIKRVKGENFYRDAKKAKTVKMLSRDGIASKAIRDAKGNIIQAAEFQSSEALPGRVQPDRRWFGNTRVISQDALDHFRTALHSRVDDPYSVLLRRNKLPMSLLQEGTATKSSGKTSNLTSVESFAKTFGPNAQRKRPRLDNTSSSFADLAASSEEAGVAADAKELAAWEKANGIGLVPADAEVNLGMDGEAVATGSDDIYSMPVTRGRSEPGYSKGQSRRIWAELYKVIDSSDVVVHVLDVRDPLGTRCRSVEKHLKEEKPHKHLIFLLNKVDLVPTWVTARWVKILSKEYPTIAFHASINNSFGKGSLIQLLRQFSVLHSDKKQISVGFVGYPNTGKSSIINTLKKKKVCKVAPIAGETKVWQYISLMRRIYLIDCPGIVPIGMGDTETATILKGVVRVENVEGPSEHIPALMARVKPEYLRQTYNLKGWKNHEDFLSQLAHRMGKLLKGGDADLDTCAKMVINDWVRGKIPFYVEPPMMARTDEFGLANSKGKAKAAEQEEQQEANEDPSLQLPTKRTVKGVSQPLREIAVATKFSHADMHAGMPEDFEEVNQGDEDAAEGYDEASSEAEEESEEDEEEEEAEGDALPELAWSDVFGGGAEENDAASDEEDEEEEDADEDEQDDEEAEEESESAADNSTSKEERKTTSKRKAENFYDRVNVKNKNRQKSTQMRELQRNSKQTERGSRIGANKKASRTAFKRH</sequence>
<dbReference type="Gene3D" id="1.10.1580.10">
    <property type="match status" value="1"/>
</dbReference>
<dbReference type="EMBL" id="KZ819602">
    <property type="protein sequence ID" value="PWN36731.1"/>
    <property type="molecule type" value="Genomic_DNA"/>
</dbReference>
<dbReference type="PANTHER" id="PTHR11089">
    <property type="entry name" value="GTP-BINDING PROTEIN-RELATED"/>
    <property type="match status" value="1"/>
</dbReference>
<dbReference type="InterPro" id="IPR030378">
    <property type="entry name" value="G_CP_dom"/>
</dbReference>
<dbReference type="OrthoDB" id="444945at2759"/>
<dbReference type="Proteomes" id="UP000245771">
    <property type="component" value="Unassembled WGS sequence"/>
</dbReference>
<evidence type="ECO:0000313" key="11">
    <source>
        <dbReference type="Proteomes" id="UP000245771"/>
    </source>
</evidence>
<dbReference type="FunCoup" id="A0A316VKY6">
    <property type="interactions" value="395"/>
</dbReference>
<evidence type="ECO:0000256" key="4">
    <source>
        <dbReference type="ARBA" id="ARBA00022741"/>
    </source>
</evidence>
<evidence type="ECO:0000256" key="7">
    <source>
        <dbReference type="RuleBase" id="RU364023"/>
    </source>
</evidence>
<proteinExistence type="inferred from homology"/>
<evidence type="ECO:0000256" key="6">
    <source>
        <dbReference type="ARBA" id="ARBA00023242"/>
    </source>
</evidence>
<dbReference type="GeneID" id="37024335"/>
<accession>A0A316VKY6</accession>
<reference evidence="10 11" key="1">
    <citation type="journal article" date="2018" name="Mol. Biol. Evol.">
        <title>Broad Genomic Sampling Reveals a Smut Pathogenic Ancestry of the Fungal Clade Ustilaginomycotina.</title>
        <authorList>
            <person name="Kijpornyongpan T."/>
            <person name="Mondo S.J."/>
            <person name="Barry K."/>
            <person name="Sandor L."/>
            <person name="Lee J."/>
            <person name="Lipzen A."/>
            <person name="Pangilinan J."/>
            <person name="LaButti K."/>
            <person name="Hainaut M."/>
            <person name="Henrissat B."/>
            <person name="Grigoriev I.V."/>
            <person name="Spatafora J.W."/>
            <person name="Aime M.C."/>
        </authorList>
    </citation>
    <scope>NUCLEOTIDE SEQUENCE [LARGE SCALE GENOMIC DNA]</scope>
    <source>
        <strain evidence="10 11">MCA 3882</strain>
    </source>
</reference>
<keyword evidence="5 7" id="KW-0342">GTP-binding</keyword>
<evidence type="ECO:0000256" key="3">
    <source>
        <dbReference type="ARBA" id="ARBA00022127"/>
    </source>
</evidence>
<feature type="compositionally biased region" description="Acidic residues" evidence="8">
    <location>
        <begin position="580"/>
        <end position="614"/>
    </location>
</feature>
<keyword evidence="4 7" id="KW-0547">Nucleotide-binding</keyword>
<dbReference type="AlphaFoldDB" id="A0A316VKY6"/>
<dbReference type="InterPro" id="IPR050755">
    <property type="entry name" value="TRAFAC_YlqF/YawG_RiboMat"/>
</dbReference>
<name>A0A316VKY6_9BASI</name>